<accession>A0A8H7XZY8</accession>
<name>A0A8H7XZY8_PSICU</name>
<dbReference type="SUPFAM" id="SSF54695">
    <property type="entry name" value="POZ domain"/>
    <property type="match status" value="1"/>
</dbReference>
<dbReference type="SMART" id="SM00225">
    <property type="entry name" value="BTB"/>
    <property type="match status" value="1"/>
</dbReference>
<dbReference type="CDD" id="cd18186">
    <property type="entry name" value="BTB_POZ_ZBTB_KLHL-like"/>
    <property type="match status" value="1"/>
</dbReference>
<gene>
    <name evidence="2" type="ORF">JR316_005227</name>
</gene>
<comment type="caution">
    <text evidence="2">The sequence shown here is derived from an EMBL/GenBank/DDBJ whole genome shotgun (WGS) entry which is preliminary data.</text>
</comment>
<dbReference type="Pfam" id="PF00651">
    <property type="entry name" value="BTB"/>
    <property type="match status" value="1"/>
</dbReference>
<dbReference type="InterPro" id="IPR011333">
    <property type="entry name" value="SKP1/BTB/POZ_sf"/>
</dbReference>
<dbReference type="OrthoDB" id="2130750at2759"/>
<protein>
    <recommendedName>
        <fullName evidence="1">BTB domain-containing protein</fullName>
    </recommendedName>
</protein>
<feature type="domain" description="BTB" evidence="1">
    <location>
        <begin position="171"/>
        <end position="261"/>
    </location>
</feature>
<reference evidence="2" key="1">
    <citation type="submission" date="2021-02" db="EMBL/GenBank/DDBJ databases">
        <title>Psilocybe cubensis genome.</title>
        <authorList>
            <person name="Mckernan K.J."/>
            <person name="Crawford S."/>
            <person name="Trippe A."/>
            <person name="Kane L.T."/>
            <person name="Mclaughlin S."/>
        </authorList>
    </citation>
    <scope>NUCLEOTIDE SEQUENCE [LARGE SCALE GENOMIC DNA]</scope>
    <source>
        <strain evidence="2">MGC-MH-2018</strain>
    </source>
</reference>
<sequence>MDFAQDHGSLSISVEFLQSALDTAMLTWREDLEDALPPFIWETVARERSKSEISDEGDRRDKLGTVSVNAIATTDSYERFFPNEPLGVGKLRDYLDSFPSESSHSFNLLISSETEREIMGLWTSTQYSNLILPFGKGITDQYTGKRVLLRQMSTTKIRNDLYFLLQWRLFSDMQIVVPASHSRDVDDEGRVVCVFPCHKSILAARSPYFRDILLSRLEKRESAHQRPQKLFIVPLPSPPFNPVTVDFTLRFIYTGLLQFPLTQFTADYSTTVSLYRASQYLRIPTLQSAIVSYTIADMLHGCFSAPMSASSYARLIDGKWKQMVALGGCSCRHCARRAPRILAFAMEPDIQDLILERGTRRALVGMFGPQWCTQELGSMPAAVHSALLESLNEMITPRNALALLFAAETALLQLDESAYWHKSVRMLILSCREQLDHVICQQSRPSFYCDEWTNLITNPMLHAQGVTHTTVEDERRATWILDSLARGVTPQNASTIYQTLTWFTEAQVPLENQNERVVEMMAPFKQHLVQMAVQTHRLSVISSASSILEPIDPAHRSLVALDLSDASVYSYPSSRTMSTEYGIYYTRLAISQETVERAVAFRRRRSWDTISTYTELQEE</sequence>
<organism evidence="2">
    <name type="scientific">Psilocybe cubensis</name>
    <name type="common">Psychedelic mushroom</name>
    <name type="synonym">Stropharia cubensis</name>
    <dbReference type="NCBI Taxonomy" id="181762"/>
    <lineage>
        <taxon>Eukaryota</taxon>
        <taxon>Fungi</taxon>
        <taxon>Dikarya</taxon>
        <taxon>Basidiomycota</taxon>
        <taxon>Agaricomycotina</taxon>
        <taxon>Agaricomycetes</taxon>
        <taxon>Agaricomycetidae</taxon>
        <taxon>Agaricales</taxon>
        <taxon>Agaricineae</taxon>
        <taxon>Strophariaceae</taxon>
        <taxon>Psilocybe</taxon>
    </lineage>
</organism>
<dbReference type="EMBL" id="JAFIQS010000005">
    <property type="protein sequence ID" value="KAG5168675.1"/>
    <property type="molecule type" value="Genomic_DNA"/>
</dbReference>
<dbReference type="PROSITE" id="PS50097">
    <property type="entry name" value="BTB"/>
    <property type="match status" value="1"/>
</dbReference>
<evidence type="ECO:0000259" key="1">
    <source>
        <dbReference type="PROSITE" id="PS50097"/>
    </source>
</evidence>
<dbReference type="PANTHER" id="PTHR24413">
    <property type="entry name" value="SPECKLE-TYPE POZ PROTEIN"/>
    <property type="match status" value="1"/>
</dbReference>
<dbReference type="AlphaFoldDB" id="A0A8H7XZY8"/>
<evidence type="ECO:0000313" key="2">
    <source>
        <dbReference type="EMBL" id="KAG5168675.1"/>
    </source>
</evidence>
<proteinExistence type="predicted"/>
<dbReference type="Gene3D" id="3.30.710.10">
    <property type="entry name" value="Potassium Channel Kv1.1, Chain A"/>
    <property type="match status" value="1"/>
</dbReference>
<dbReference type="InterPro" id="IPR000210">
    <property type="entry name" value="BTB/POZ_dom"/>
</dbReference>